<evidence type="ECO:0000256" key="1">
    <source>
        <dbReference type="SAM" id="MobiDB-lite"/>
    </source>
</evidence>
<feature type="compositionally biased region" description="Basic and acidic residues" evidence="1">
    <location>
        <begin position="1"/>
        <end position="17"/>
    </location>
</feature>
<organism evidence="2 3">
    <name type="scientific">Thalictrum thalictroides</name>
    <name type="common">Rue-anemone</name>
    <name type="synonym">Anemone thalictroides</name>
    <dbReference type="NCBI Taxonomy" id="46969"/>
    <lineage>
        <taxon>Eukaryota</taxon>
        <taxon>Viridiplantae</taxon>
        <taxon>Streptophyta</taxon>
        <taxon>Embryophyta</taxon>
        <taxon>Tracheophyta</taxon>
        <taxon>Spermatophyta</taxon>
        <taxon>Magnoliopsida</taxon>
        <taxon>Ranunculales</taxon>
        <taxon>Ranunculaceae</taxon>
        <taxon>Thalictroideae</taxon>
        <taxon>Thalictrum</taxon>
    </lineage>
</organism>
<proteinExistence type="predicted"/>
<evidence type="ECO:0000313" key="2">
    <source>
        <dbReference type="EMBL" id="KAF5194966.1"/>
    </source>
</evidence>
<protein>
    <submittedName>
        <fullName evidence="2">Uncharacterized protein</fullName>
    </submittedName>
</protein>
<comment type="caution">
    <text evidence="2">The sequence shown here is derived from an EMBL/GenBank/DDBJ whole genome shotgun (WGS) entry which is preliminary data.</text>
</comment>
<dbReference type="EMBL" id="JABWDY010018032">
    <property type="protein sequence ID" value="KAF5194966.1"/>
    <property type="molecule type" value="Genomic_DNA"/>
</dbReference>
<dbReference type="AlphaFoldDB" id="A0A7J6WC01"/>
<reference evidence="2 3" key="1">
    <citation type="submission" date="2020-06" db="EMBL/GenBank/DDBJ databases">
        <title>Transcriptomic and genomic resources for Thalictrum thalictroides and T. hernandezii: Facilitating candidate gene discovery in an emerging model plant lineage.</title>
        <authorList>
            <person name="Arias T."/>
            <person name="Riano-Pachon D.M."/>
            <person name="Di Stilio V.S."/>
        </authorList>
    </citation>
    <scope>NUCLEOTIDE SEQUENCE [LARGE SCALE GENOMIC DNA]</scope>
    <source>
        <strain evidence="3">cv. WT478/WT964</strain>
        <tissue evidence="2">Leaves</tissue>
    </source>
</reference>
<sequence length="105" mass="11674">MEEELHHKADNEVEKEAQPNVLGVENGTDESEGEKTNKDNNQIEPVVDQPFVGASGTSESEGEITRRNKEKEVIEENPSEGDWETPSRKHTFKPASPMGRGKGEE</sequence>
<feature type="region of interest" description="Disordered" evidence="1">
    <location>
        <begin position="1"/>
        <end position="105"/>
    </location>
</feature>
<feature type="compositionally biased region" description="Basic and acidic residues" evidence="1">
    <location>
        <begin position="63"/>
        <end position="74"/>
    </location>
</feature>
<gene>
    <name evidence="2" type="ORF">FRX31_015447</name>
</gene>
<keyword evidence="3" id="KW-1185">Reference proteome</keyword>
<name>A0A7J6WC01_THATH</name>
<evidence type="ECO:0000313" key="3">
    <source>
        <dbReference type="Proteomes" id="UP000554482"/>
    </source>
</evidence>
<dbReference type="Proteomes" id="UP000554482">
    <property type="component" value="Unassembled WGS sequence"/>
</dbReference>
<accession>A0A7J6WC01</accession>